<dbReference type="Proteomes" id="UP000299102">
    <property type="component" value="Unassembled WGS sequence"/>
</dbReference>
<evidence type="ECO:0000313" key="2">
    <source>
        <dbReference type="EMBL" id="GBP52544.1"/>
    </source>
</evidence>
<evidence type="ECO:0000256" key="1">
    <source>
        <dbReference type="SAM" id="MobiDB-lite"/>
    </source>
</evidence>
<feature type="compositionally biased region" description="Basic and acidic residues" evidence="1">
    <location>
        <begin position="50"/>
        <end position="69"/>
    </location>
</feature>
<sequence>MECLYGLSAARAMNATSREFAGDFLLSVRSRRKRYFWRPTATSSEESPLDEYKEDRTYEIDNERPREPPAHAPTLRRRDIHGWFILNGDTLMGRHSWIVPHRHGRGGAAVRARRGADHNRAALGDTSRATRSHRTVTSTRAPPAVGYAIRSTCVPSLTEFSTRPTVAYINSYASLPPPGPPACSVSFRHVRRLPAAESDGERPRAGAVT</sequence>
<organism evidence="2 3">
    <name type="scientific">Eumeta variegata</name>
    <name type="common">Bagworm moth</name>
    <name type="synonym">Eumeta japonica</name>
    <dbReference type="NCBI Taxonomy" id="151549"/>
    <lineage>
        <taxon>Eukaryota</taxon>
        <taxon>Metazoa</taxon>
        <taxon>Ecdysozoa</taxon>
        <taxon>Arthropoda</taxon>
        <taxon>Hexapoda</taxon>
        <taxon>Insecta</taxon>
        <taxon>Pterygota</taxon>
        <taxon>Neoptera</taxon>
        <taxon>Endopterygota</taxon>
        <taxon>Lepidoptera</taxon>
        <taxon>Glossata</taxon>
        <taxon>Ditrysia</taxon>
        <taxon>Tineoidea</taxon>
        <taxon>Psychidae</taxon>
        <taxon>Oiketicinae</taxon>
        <taxon>Eumeta</taxon>
    </lineage>
</organism>
<comment type="caution">
    <text evidence="2">The sequence shown here is derived from an EMBL/GenBank/DDBJ whole genome shotgun (WGS) entry which is preliminary data.</text>
</comment>
<gene>
    <name evidence="2" type="ORF">EVAR_39067_1</name>
</gene>
<reference evidence="2 3" key="1">
    <citation type="journal article" date="2019" name="Commun. Biol.">
        <title>The bagworm genome reveals a unique fibroin gene that provides high tensile strength.</title>
        <authorList>
            <person name="Kono N."/>
            <person name="Nakamura H."/>
            <person name="Ohtoshi R."/>
            <person name="Tomita M."/>
            <person name="Numata K."/>
            <person name="Arakawa K."/>
        </authorList>
    </citation>
    <scope>NUCLEOTIDE SEQUENCE [LARGE SCALE GENOMIC DNA]</scope>
</reference>
<proteinExistence type="predicted"/>
<dbReference type="EMBL" id="BGZK01000605">
    <property type="protein sequence ID" value="GBP52544.1"/>
    <property type="molecule type" value="Genomic_DNA"/>
</dbReference>
<accession>A0A4C1WR04</accession>
<dbReference type="AlphaFoldDB" id="A0A4C1WR04"/>
<protein>
    <submittedName>
        <fullName evidence="2">Uncharacterized protein</fullName>
    </submittedName>
</protein>
<evidence type="ECO:0000313" key="3">
    <source>
        <dbReference type="Proteomes" id="UP000299102"/>
    </source>
</evidence>
<keyword evidence="3" id="KW-1185">Reference proteome</keyword>
<feature type="region of interest" description="Disordered" evidence="1">
    <location>
        <begin position="46"/>
        <end position="74"/>
    </location>
</feature>
<name>A0A4C1WR04_EUMVA</name>